<dbReference type="EMBL" id="SEHH01000124">
    <property type="protein sequence ID" value="TBX38094.1"/>
    <property type="molecule type" value="Genomic_DNA"/>
</dbReference>
<dbReference type="SMART" id="SM00885">
    <property type="entry name" value="D5_N"/>
    <property type="match status" value="1"/>
</dbReference>
<dbReference type="Gene3D" id="3.40.50.300">
    <property type="entry name" value="P-loop containing nucleotide triphosphate hydrolases"/>
    <property type="match status" value="1"/>
</dbReference>
<dbReference type="InterPro" id="IPR014015">
    <property type="entry name" value="Helicase_SF3_DNA-vir"/>
</dbReference>
<feature type="domain" description="SF3 helicase" evidence="3">
    <location>
        <begin position="201"/>
        <end position="356"/>
    </location>
</feature>
<dbReference type="Pfam" id="PF08706">
    <property type="entry name" value="D5_N"/>
    <property type="match status" value="1"/>
</dbReference>
<evidence type="ECO:0000313" key="4">
    <source>
        <dbReference type="EMBL" id="TBX38094.1"/>
    </source>
</evidence>
<dbReference type="Pfam" id="PF03288">
    <property type="entry name" value="Pox_D5"/>
    <property type="match status" value="1"/>
</dbReference>
<dbReference type="GO" id="GO:0005524">
    <property type="term" value="F:ATP binding"/>
    <property type="evidence" value="ECO:0007669"/>
    <property type="project" value="UniProtKB-KW"/>
</dbReference>
<keyword evidence="1" id="KW-0547">Nucleotide-binding</keyword>
<accession>A0A4Q9Y0G3</accession>
<comment type="caution">
    <text evidence="4">The sequence shown here is derived from an EMBL/GenBank/DDBJ whole genome shotgun (WGS) entry which is preliminary data.</text>
</comment>
<dbReference type="SUPFAM" id="SSF52540">
    <property type="entry name" value="P-loop containing nucleoside triphosphate hydrolases"/>
    <property type="match status" value="1"/>
</dbReference>
<dbReference type="NCBIfam" id="TIGR01613">
    <property type="entry name" value="primase_Cterm"/>
    <property type="match status" value="1"/>
</dbReference>
<evidence type="ECO:0000256" key="2">
    <source>
        <dbReference type="ARBA" id="ARBA00022840"/>
    </source>
</evidence>
<dbReference type="InterPro" id="IPR004968">
    <property type="entry name" value="DNA_primase/NTPase_C"/>
</dbReference>
<dbReference type="InterPro" id="IPR045455">
    <property type="entry name" value="NrS-1_pol-like_helicase"/>
</dbReference>
<reference evidence="4 5" key="1">
    <citation type="submission" date="2019-01" db="EMBL/GenBank/DDBJ databases">
        <title>Draft genome sequence of Lactobacillus paraplantarum OSY-TC318, a Producer of the novel lantibiotic Paraplantaracin TC318.</title>
        <authorList>
            <person name="Hussein W.E."/>
            <person name="Huang E."/>
            <person name="Yousef A.E."/>
        </authorList>
    </citation>
    <scope>NUCLEOTIDE SEQUENCE [LARGE SCALE GENOMIC DNA]</scope>
    <source>
        <strain evidence="4 5">OSY-TC318</strain>
    </source>
</reference>
<dbReference type="Pfam" id="PF19263">
    <property type="entry name" value="DUF5906"/>
    <property type="match status" value="1"/>
</dbReference>
<keyword evidence="2" id="KW-0067">ATP-binding</keyword>
<evidence type="ECO:0000259" key="3">
    <source>
        <dbReference type="PROSITE" id="PS51206"/>
    </source>
</evidence>
<sequence>MDDEIEKAIHNYDDRPVKAKSTQKVFKNQQEMRTVLRDEVEVWQLSYQTDKQAETNIKPKLPPLVGARIMFRHFDFCLFSHDESERMAVYLPNDGIYTQNYRYLKRLIALMYPSYNLRQALDVIYHLEMMAPVRALTIDRYLVPVNNGIWNLHQHQLIPFSPKYVFTTKIATNYRDNATTPNIKGWTIDNWFDELACGDNGIVRLLWEVINDCLNGNYTRKKAIFLFSELGNSGKGTFQELITNLVGMDNVGTLKVNEFDVRFRLAGLVGKTVCIGDDIAPDIYIKDSSNFNSVVTGDLVNIEFKGQDGYTSALRCTIVQSCNGLPNFHNKGGTMRRLVIVPFNNHFQGKGDNWSIRNDYITRKDVLEYVLYKALQLDFDKFSVPEVSKKALADFELDNNPLIGFKVSFFDKLKVDKVPTYYLYEYYKKYCSINGLKALGQNKFIRRFLTVAPNYEKKPAKLSNLEIQQVKNVNMQDELIVFTRLPELGKTYNCLIKTKNIKVS</sequence>
<dbReference type="InterPro" id="IPR027417">
    <property type="entry name" value="P-loop_NTPase"/>
</dbReference>
<protein>
    <submittedName>
        <fullName evidence="4">DNA primase</fullName>
    </submittedName>
</protein>
<name>A0A4Q9Y0G3_9LACO</name>
<organism evidence="4 5">
    <name type="scientific">Lactiplantibacillus paraplantarum</name>
    <dbReference type="NCBI Taxonomy" id="60520"/>
    <lineage>
        <taxon>Bacteria</taxon>
        <taxon>Bacillati</taxon>
        <taxon>Bacillota</taxon>
        <taxon>Bacilli</taxon>
        <taxon>Lactobacillales</taxon>
        <taxon>Lactobacillaceae</taxon>
        <taxon>Lactiplantibacillus</taxon>
    </lineage>
</organism>
<dbReference type="InterPro" id="IPR006500">
    <property type="entry name" value="Helicase_put_C_phage/plasmid"/>
</dbReference>
<dbReference type="AlphaFoldDB" id="A0A4Q9Y0G3"/>
<evidence type="ECO:0000313" key="5">
    <source>
        <dbReference type="Proteomes" id="UP000292648"/>
    </source>
</evidence>
<dbReference type="InterPro" id="IPR014818">
    <property type="entry name" value="Phage/plasmid_primase_P4_C"/>
</dbReference>
<dbReference type="Proteomes" id="UP000292648">
    <property type="component" value="Unassembled WGS sequence"/>
</dbReference>
<proteinExistence type="predicted"/>
<dbReference type="PROSITE" id="PS51206">
    <property type="entry name" value="SF3_HELICASE_1"/>
    <property type="match status" value="1"/>
</dbReference>
<evidence type="ECO:0000256" key="1">
    <source>
        <dbReference type="ARBA" id="ARBA00022741"/>
    </source>
</evidence>
<gene>
    <name evidence="4" type="ORF">EUZ87_14230</name>
</gene>